<proteinExistence type="predicted"/>
<accession>A0A183FA97</accession>
<reference evidence="1 2" key="1">
    <citation type="submission" date="2018-11" db="EMBL/GenBank/DDBJ databases">
        <authorList>
            <consortium name="Pathogen Informatics"/>
        </authorList>
    </citation>
    <scope>NUCLEOTIDE SEQUENCE [LARGE SCALE GENOMIC DNA]</scope>
</reference>
<dbReference type="AlphaFoldDB" id="A0A183FA97"/>
<reference evidence="3" key="2">
    <citation type="submission" date="2019-09" db="UniProtKB">
        <authorList>
            <consortium name="WormBaseParasite"/>
        </authorList>
    </citation>
    <scope>IDENTIFICATION</scope>
</reference>
<dbReference type="Proteomes" id="UP000050761">
    <property type="component" value="Unassembled WGS sequence"/>
</dbReference>
<evidence type="ECO:0000313" key="1">
    <source>
        <dbReference type="EMBL" id="VDO30880.1"/>
    </source>
</evidence>
<sequence>MYLKSTCEHVLFAVLQYFQFVHTPKVEANMNELTEFNNMELAFTKGKVWSEVKEAVESPQETKMMLAPDGFRNIWTIFERDADLMVRTYRSLEDVSTTLSTPEHYAAIIWIGPTKEQNEGEAEWLKVVASLGKHIKAGSRIVGVSSPRGEENWKETRRTQAEAMRLLKQSVQIAADNVISKIPQDLVLVFDEPFAALAASSRSRNNDVYHIEAVNDIIVPFRTNCPPSLSCPAWY</sequence>
<organism evidence="2 3">
    <name type="scientific">Heligmosomoides polygyrus</name>
    <name type="common">Parasitic roundworm</name>
    <dbReference type="NCBI Taxonomy" id="6339"/>
    <lineage>
        <taxon>Eukaryota</taxon>
        <taxon>Metazoa</taxon>
        <taxon>Ecdysozoa</taxon>
        <taxon>Nematoda</taxon>
        <taxon>Chromadorea</taxon>
        <taxon>Rhabditida</taxon>
        <taxon>Rhabditina</taxon>
        <taxon>Rhabditomorpha</taxon>
        <taxon>Strongyloidea</taxon>
        <taxon>Heligmosomidae</taxon>
        <taxon>Heligmosomoides</taxon>
    </lineage>
</organism>
<gene>
    <name evidence="1" type="ORF">HPBE_LOCUS3090</name>
</gene>
<name>A0A183FA97_HELPZ</name>
<evidence type="ECO:0000313" key="2">
    <source>
        <dbReference type="Proteomes" id="UP000050761"/>
    </source>
</evidence>
<accession>A0A3P7U7R9</accession>
<evidence type="ECO:0000313" key="3">
    <source>
        <dbReference type="WBParaSite" id="HPBE_0000308901-mRNA-1"/>
    </source>
</evidence>
<dbReference type="EMBL" id="UZAH01006336">
    <property type="protein sequence ID" value="VDO30880.1"/>
    <property type="molecule type" value="Genomic_DNA"/>
</dbReference>
<dbReference type="WBParaSite" id="HPBE_0000308901-mRNA-1">
    <property type="protein sequence ID" value="HPBE_0000308901-mRNA-1"/>
    <property type="gene ID" value="HPBE_0000308901"/>
</dbReference>
<protein>
    <submittedName>
        <fullName evidence="3">SGNH domain-containing protein</fullName>
    </submittedName>
</protein>
<keyword evidence="2" id="KW-1185">Reference proteome</keyword>